<dbReference type="EMBL" id="JAATIP010000046">
    <property type="protein sequence ID" value="KAF4384998.1"/>
    <property type="molecule type" value="Genomic_DNA"/>
</dbReference>
<dbReference type="InterPro" id="IPR056777">
    <property type="entry name" value="Ycf2_N"/>
</dbReference>
<proteinExistence type="predicted"/>
<comment type="caution">
    <text evidence="2">The sequence shown here is derived from an EMBL/GenBank/DDBJ whole genome shotgun (WGS) entry which is preliminary data.</text>
</comment>
<evidence type="ECO:0000313" key="2">
    <source>
        <dbReference type="EMBL" id="KAF4384998.1"/>
    </source>
</evidence>
<accession>A0A7J6GQG8</accession>
<evidence type="ECO:0000313" key="3">
    <source>
        <dbReference type="Proteomes" id="UP000525078"/>
    </source>
</evidence>
<evidence type="ECO:0000259" key="1">
    <source>
        <dbReference type="Pfam" id="PF05695"/>
    </source>
</evidence>
<dbReference type="Proteomes" id="UP000525078">
    <property type="component" value="Unassembled WGS sequence"/>
</dbReference>
<feature type="domain" description="Ycf2 N-terminal" evidence="1">
    <location>
        <begin position="32"/>
        <end position="72"/>
    </location>
</feature>
<protein>
    <recommendedName>
        <fullName evidence="1">Ycf2 N-terminal domain-containing protein</fullName>
    </recommendedName>
</protein>
<reference evidence="2 3" key="1">
    <citation type="journal article" date="2020" name="bioRxiv">
        <title>Sequence and annotation of 42 cannabis genomes reveals extensive copy number variation in cannabinoid synthesis and pathogen resistance genes.</title>
        <authorList>
            <person name="Mckernan K.J."/>
            <person name="Helbert Y."/>
            <person name="Kane L.T."/>
            <person name="Ebling H."/>
            <person name="Zhang L."/>
            <person name="Liu B."/>
            <person name="Eaton Z."/>
            <person name="Mclaughlin S."/>
            <person name="Kingan S."/>
            <person name="Baybayan P."/>
            <person name="Concepcion G."/>
            <person name="Jordan M."/>
            <person name="Riva A."/>
            <person name="Barbazuk W."/>
            <person name="Harkins T."/>
        </authorList>
    </citation>
    <scope>NUCLEOTIDE SEQUENCE [LARGE SCALE GENOMIC DNA]</scope>
    <source>
        <strain evidence="3">cv. Jamaican Lion 4</strain>
        <tissue evidence="2">Leaf</tissue>
    </source>
</reference>
<dbReference type="Pfam" id="PF05695">
    <property type="entry name" value="Ycf2"/>
    <property type="match status" value="1"/>
</dbReference>
<name>A0A7J6GQG8_CANSA</name>
<organism evidence="2 3">
    <name type="scientific">Cannabis sativa</name>
    <name type="common">Hemp</name>
    <name type="synonym">Marijuana</name>
    <dbReference type="NCBI Taxonomy" id="3483"/>
    <lineage>
        <taxon>Eukaryota</taxon>
        <taxon>Viridiplantae</taxon>
        <taxon>Streptophyta</taxon>
        <taxon>Embryophyta</taxon>
        <taxon>Tracheophyta</taxon>
        <taxon>Spermatophyta</taxon>
        <taxon>Magnoliopsida</taxon>
        <taxon>eudicotyledons</taxon>
        <taxon>Gunneridae</taxon>
        <taxon>Pentapetalae</taxon>
        <taxon>rosids</taxon>
        <taxon>fabids</taxon>
        <taxon>Rosales</taxon>
        <taxon>Cannabaceae</taxon>
        <taxon>Cannabis</taxon>
    </lineage>
</organism>
<dbReference type="AlphaFoldDB" id="A0A7J6GQG8"/>
<gene>
    <name evidence="2" type="ORF">F8388_010596</name>
</gene>
<sequence length="83" mass="9555">MLPCELELHTRELISGLLNKAPTKHLEIRRGAAEVQNISSNIQYDSTRSSFVQLKNYSQLKGSSDRSRYHLIPIVIRIQNITY</sequence>